<keyword evidence="4" id="KW-1185">Reference proteome</keyword>
<protein>
    <submittedName>
        <fullName evidence="3">Uncharacterized protein</fullName>
    </submittedName>
</protein>
<feature type="region of interest" description="Disordered" evidence="2">
    <location>
        <begin position="20"/>
        <end position="50"/>
    </location>
</feature>
<feature type="region of interest" description="Disordered" evidence="2">
    <location>
        <begin position="76"/>
        <end position="114"/>
    </location>
</feature>
<accession>A0A8K0HB04</accession>
<evidence type="ECO:0000256" key="1">
    <source>
        <dbReference type="SAM" id="Coils"/>
    </source>
</evidence>
<dbReference type="EMBL" id="VOIH02000004">
    <property type="protein sequence ID" value="KAF3449296.1"/>
    <property type="molecule type" value="Genomic_DNA"/>
</dbReference>
<evidence type="ECO:0000256" key="2">
    <source>
        <dbReference type="SAM" id="MobiDB-lite"/>
    </source>
</evidence>
<evidence type="ECO:0000313" key="4">
    <source>
        <dbReference type="Proteomes" id="UP000796880"/>
    </source>
</evidence>
<feature type="compositionally biased region" description="Basic and acidic residues" evidence="2">
    <location>
        <begin position="31"/>
        <end position="47"/>
    </location>
</feature>
<feature type="region of interest" description="Disordered" evidence="2">
    <location>
        <begin position="264"/>
        <end position="353"/>
    </location>
</feature>
<proteinExistence type="predicted"/>
<evidence type="ECO:0000313" key="3">
    <source>
        <dbReference type="EMBL" id="KAF3449296.1"/>
    </source>
</evidence>
<comment type="caution">
    <text evidence="3">The sequence shown here is derived from an EMBL/GenBank/DDBJ whole genome shotgun (WGS) entry which is preliminary data.</text>
</comment>
<sequence length="353" mass="38741">MFSKVALGFCTGVPTSRGFLSRRWGNEDEDIQGRRGHKEEKKDKRCEGGGAAFRTKKAERPTLTVVVEPSSLPIAIPSSDSPLRADAPPAKTGQRKATPSMLGLDDSSTIRSDSSMVGPIVDSLMTRHNRSLLREMTLDEVGLEAEQNALKVGRALKKAEAYINAMVANKTLEENSLALKQTAMEATKRAEQLERKWSEADQKLIEKDRELEALRLDYAQVAGERDALQARVARWPRAKKHIYKKAALDAILKNTNDMIRAFKAGQTEDWVTPDPSDEGEDGQEDMEITSDEDGPDDGDAPPVNQPEAPRLYAEPNQATSNDSFEEAMRLPSNEESGPGQISHAADADVGAQN</sequence>
<feature type="coiled-coil region" evidence="1">
    <location>
        <begin position="169"/>
        <end position="231"/>
    </location>
</feature>
<feature type="compositionally biased region" description="Acidic residues" evidence="2">
    <location>
        <begin position="275"/>
        <end position="299"/>
    </location>
</feature>
<keyword evidence="1" id="KW-0175">Coiled coil</keyword>
<reference evidence="3" key="1">
    <citation type="submission" date="2020-03" db="EMBL/GenBank/DDBJ databases">
        <title>A high-quality chromosome-level genome assembly of a woody plant with both climbing and erect habits, Rhamnella rubrinervis.</title>
        <authorList>
            <person name="Lu Z."/>
            <person name="Yang Y."/>
            <person name="Zhu X."/>
            <person name="Sun Y."/>
        </authorList>
    </citation>
    <scope>NUCLEOTIDE SEQUENCE</scope>
    <source>
        <strain evidence="3">BYM</strain>
        <tissue evidence="3">Leaf</tissue>
    </source>
</reference>
<dbReference type="AlphaFoldDB" id="A0A8K0HB04"/>
<organism evidence="3 4">
    <name type="scientific">Rhamnella rubrinervis</name>
    <dbReference type="NCBI Taxonomy" id="2594499"/>
    <lineage>
        <taxon>Eukaryota</taxon>
        <taxon>Viridiplantae</taxon>
        <taxon>Streptophyta</taxon>
        <taxon>Embryophyta</taxon>
        <taxon>Tracheophyta</taxon>
        <taxon>Spermatophyta</taxon>
        <taxon>Magnoliopsida</taxon>
        <taxon>eudicotyledons</taxon>
        <taxon>Gunneridae</taxon>
        <taxon>Pentapetalae</taxon>
        <taxon>rosids</taxon>
        <taxon>fabids</taxon>
        <taxon>Rosales</taxon>
        <taxon>Rhamnaceae</taxon>
        <taxon>rhamnoid group</taxon>
        <taxon>Rhamneae</taxon>
        <taxon>Rhamnella</taxon>
    </lineage>
</organism>
<dbReference type="Proteomes" id="UP000796880">
    <property type="component" value="Unassembled WGS sequence"/>
</dbReference>
<name>A0A8K0HB04_9ROSA</name>
<gene>
    <name evidence="3" type="ORF">FNV43_RR10024</name>
</gene>